<accession>A0A1I7S6S5</accession>
<keyword evidence="2" id="KW-0732">Signal</keyword>
<sequence>MKGLLLPVLVVHLAFGLEIQLEKASRGDFYAYVGNISVGEQQFSVVFDTTVSALWIPNQSCPKDLCEKKSTLDPYTRGLNQCFGYIDVPFQGDQISADCYSGPIKIKQLEPANITSPYVMFGLADRFPSSYKDFPYDGVFGIGPGKEGYILESPLRSLIPRSQNRDYTFTTLKISRPASHKTPDQNKSSVIVGSYFDHCEYVRPFHTLRVHTEGWEFRVDRLSAGHRTINGSWKAGLDINTDFIHLPSRVFQLLVRELGAKNVDGKLSVRCTVNSKVSINIEGIDYRIPIDDLMEVTAGEQCILKIKENKSENGWAFRIGTPFLYSRCAVLDHRYFEYRSIGFPVKTREKSELN</sequence>
<dbReference type="Pfam" id="PF00026">
    <property type="entry name" value="Asp"/>
    <property type="match status" value="1"/>
</dbReference>
<evidence type="ECO:0000313" key="5">
    <source>
        <dbReference type="Proteomes" id="UP000095284"/>
    </source>
</evidence>
<dbReference type="Proteomes" id="UP000659654">
    <property type="component" value="Unassembled WGS sequence"/>
</dbReference>
<dbReference type="InterPro" id="IPR034164">
    <property type="entry name" value="Pepsin-like_dom"/>
</dbReference>
<dbReference type="SUPFAM" id="SSF50630">
    <property type="entry name" value="Acid proteases"/>
    <property type="match status" value="1"/>
</dbReference>
<evidence type="ECO:0000259" key="3">
    <source>
        <dbReference type="PROSITE" id="PS51767"/>
    </source>
</evidence>
<dbReference type="Proteomes" id="UP000582659">
    <property type="component" value="Unassembled WGS sequence"/>
</dbReference>
<dbReference type="OrthoDB" id="5853681at2759"/>
<dbReference type="InterPro" id="IPR001461">
    <property type="entry name" value="Aspartic_peptidase_A1"/>
</dbReference>
<feature type="domain" description="Peptidase A1" evidence="3">
    <location>
        <begin position="32"/>
        <end position="344"/>
    </location>
</feature>
<dbReference type="GO" id="GO:0006508">
    <property type="term" value="P:proteolysis"/>
    <property type="evidence" value="ECO:0007669"/>
    <property type="project" value="InterPro"/>
</dbReference>
<dbReference type="CDD" id="cd05471">
    <property type="entry name" value="pepsin_like"/>
    <property type="match status" value="1"/>
</dbReference>
<dbReference type="WBParaSite" id="BXY_0871300.1">
    <property type="protein sequence ID" value="BXY_0871300.1"/>
    <property type="gene ID" value="BXY_0871300"/>
</dbReference>
<reference evidence="7" key="1">
    <citation type="submission" date="2016-11" db="UniProtKB">
        <authorList>
            <consortium name="WormBaseParasite"/>
        </authorList>
    </citation>
    <scope>IDENTIFICATION</scope>
</reference>
<dbReference type="EMBL" id="CAJFDI010000001">
    <property type="protein sequence ID" value="CAD5207994.1"/>
    <property type="molecule type" value="Genomic_DNA"/>
</dbReference>
<dbReference type="InterPro" id="IPR033121">
    <property type="entry name" value="PEPTIDASE_A1"/>
</dbReference>
<dbReference type="InterPro" id="IPR021109">
    <property type="entry name" value="Peptidase_aspartic_dom_sf"/>
</dbReference>
<organism evidence="5 7">
    <name type="scientific">Bursaphelenchus xylophilus</name>
    <name type="common">Pinewood nematode worm</name>
    <name type="synonym">Aphelenchoides xylophilus</name>
    <dbReference type="NCBI Taxonomy" id="6326"/>
    <lineage>
        <taxon>Eukaryota</taxon>
        <taxon>Metazoa</taxon>
        <taxon>Ecdysozoa</taxon>
        <taxon>Nematoda</taxon>
        <taxon>Chromadorea</taxon>
        <taxon>Rhabditida</taxon>
        <taxon>Tylenchina</taxon>
        <taxon>Tylenchomorpha</taxon>
        <taxon>Aphelenchoidea</taxon>
        <taxon>Aphelenchoididae</taxon>
        <taxon>Bursaphelenchus</taxon>
    </lineage>
</organism>
<keyword evidence="6" id="KW-1185">Reference proteome</keyword>
<proteinExistence type="inferred from homology"/>
<dbReference type="Proteomes" id="UP000095284">
    <property type="component" value="Unplaced"/>
</dbReference>
<dbReference type="SMR" id="A0A1I7S6S5"/>
<dbReference type="PROSITE" id="PS51767">
    <property type="entry name" value="PEPTIDASE_A1"/>
    <property type="match status" value="1"/>
</dbReference>
<comment type="similarity">
    <text evidence="1">Belongs to the peptidase A1 family.</text>
</comment>
<evidence type="ECO:0000256" key="1">
    <source>
        <dbReference type="ARBA" id="ARBA00007447"/>
    </source>
</evidence>
<dbReference type="AlphaFoldDB" id="A0A1I7S6S5"/>
<name>A0A1I7S6S5_BURXY</name>
<evidence type="ECO:0000313" key="7">
    <source>
        <dbReference type="WBParaSite" id="BXY_0871300.1"/>
    </source>
</evidence>
<feature type="chain" id="PRO_5035399725" evidence="2">
    <location>
        <begin position="17"/>
        <end position="354"/>
    </location>
</feature>
<dbReference type="Gene3D" id="2.40.70.10">
    <property type="entry name" value="Acid Proteases"/>
    <property type="match status" value="2"/>
</dbReference>
<protein>
    <submittedName>
        <fullName evidence="4">(pine wood nematode) hypothetical protein</fullName>
    </submittedName>
    <submittedName>
        <fullName evidence="7">Peptidase A1 domain-containing protein</fullName>
    </submittedName>
</protein>
<dbReference type="eggNOG" id="KOG1339">
    <property type="taxonomic scope" value="Eukaryota"/>
</dbReference>
<dbReference type="EMBL" id="CAJFCV020000001">
    <property type="protein sequence ID" value="CAG9079833.1"/>
    <property type="molecule type" value="Genomic_DNA"/>
</dbReference>
<dbReference type="PANTHER" id="PTHR47966:SF51">
    <property type="entry name" value="BETA-SITE APP-CLEAVING ENZYME, ISOFORM A-RELATED"/>
    <property type="match status" value="1"/>
</dbReference>
<gene>
    <name evidence="4" type="ORF">BXYJ_LOCUS230</name>
</gene>
<dbReference type="GO" id="GO:0004190">
    <property type="term" value="F:aspartic-type endopeptidase activity"/>
    <property type="evidence" value="ECO:0007669"/>
    <property type="project" value="InterPro"/>
</dbReference>
<reference evidence="4" key="2">
    <citation type="submission" date="2020-09" db="EMBL/GenBank/DDBJ databases">
        <authorList>
            <person name="Kikuchi T."/>
        </authorList>
    </citation>
    <scope>NUCLEOTIDE SEQUENCE</scope>
    <source>
        <strain evidence="4">Ka4C1</strain>
    </source>
</reference>
<evidence type="ECO:0000256" key="2">
    <source>
        <dbReference type="SAM" id="SignalP"/>
    </source>
</evidence>
<evidence type="ECO:0000313" key="6">
    <source>
        <dbReference type="Proteomes" id="UP000659654"/>
    </source>
</evidence>
<feature type="signal peptide" evidence="2">
    <location>
        <begin position="1"/>
        <end position="16"/>
    </location>
</feature>
<evidence type="ECO:0000313" key="4">
    <source>
        <dbReference type="EMBL" id="CAD5207994.1"/>
    </source>
</evidence>
<dbReference type="PANTHER" id="PTHR47966">
    <property type="entry name" value="BETA-SITE APP-CLEAVING ENZYME, ISOFORM A-RELATED"/>
    <property type="match status" value="1"/>
</dbReference>